<evidence type="ECO:0000259" key="6">
    <source>
        <dbReference type="Pfam" id="PF00135"/>
    </source>
</evidence>
<dbReference type="PANTHER" id="PTHR43142:SF1">
    <property type="entry name" value="CARBOXYLIC ESTER HYDROLASE"/>
    <property type="match status" value="1"/>
</dbReference>
<dbReference type="SUPFAM" id="SSF53474">
    <property type="entry name" value="alpha/beta-Hydrolases"/>
    <property type="match status" value="2"/>
</dbReference>
<evidence type="ECO:0000256" key="2">
    <source>
        <dbReference type="ARBA" id="ARBA00022487"/>
    </source>
</evidence>
<dbReference type="Pfam" id="PF00135">
    <property type="entry name" value="COesterase"/>
    <property type="match status" value="1"/>
</dbReference>
<keyword evidence="2" id="KW-0719">Serine esterase</keyword>
<sequence length="1032" mass="115649">MRTFPLRVMWKQIAPYFLGYRDIGQSPENYPNLTRMVEEFYFPGKTPRQASLDDFGDMTSDRFLTFGIIRGLQAHANYYPSGTYFYYFSFTDGRHNLANFIGYKGSEWGAGHTEDIFFLFNNTYAYAGHDQKDPDTELAPLIAPKHASSRVPEYRTDEGKLIRIWEPVHNASDIQGMQFDKEVKMIPLPRRYPYPDTSVSEAVVFRDKINVDNDYDLEQNGVGWEDGKNDLYKDTDYNRSHPLVASTSTGKVQGYWMKVVGGRKIRAFEGIPYAEVPNAERRFKAPVPKTPWTGLLKATLKGPKCLQYNQISSLRVVGSENCLYLNIYTPRPQYNKTSTRKYPTVIYIHGGGFLTGSGNDFGPAYLLQRNQILVTINFRLGVLGFMSTMDAASPGNYGLKDQALSIKWVFDNIKAFGGDPGRITLLGHGSGGSSVHFQMVSFKARGKFQAGISISGTAFNQWAMHTRAQALNLTKAFAKSLHCPIHGRTEDTVSCLRRQRGFDLVKMQISFLDTWPLALSLFRPVMEDEYQKEDPFLTETAEEAYARGTVDKVPWICGQAEDEGYTFLLSHVALGTFSNLRQKWNTLAADFLNYNDLPVDQDEITRRVNWWYFRNVNPANAPLKVYSDALGARLIHTGIHKALQAHSQHAETYAFMFGFNGKYNLATAAGIKPKEWVAVGHGEILGYILNSTNMYSGFKNTDSELVLSKILVNIIYNFVDKQIPGFTTETGDDFHLWNPISDPRNMSFLLIDKDIKMIPEPYLKQILYWESLGLPDSLPLGNFSSEIHNASDPNQSGFVSTDITNTGISVPDDLRPPTELKAGNLGQYNYIPENVTTSTRSNIISEPTTIKPPASITTFPSTSITENSNSSESTTLIPITTTNSATTTATFTPLIIPSTPSTPKPPTTARWIAQTHGPIPQFDTPIFKDLETTTTNPVSTSTLRSMRPTMGNIFAGLFGPDRRRNNSSASQNLTRGISIPIISGNYDARFITKSNITQMYLNTLGIDLTARKDTDPHPDEMMITSSNSQLVY</sequence>
<keyword evidence="4" id="KW-0325">Glycoprotein</keyword>
<feature type="domain" description="Carboxylesterase type B" evidence="6">
    <location>
        <begin position="244"/>
        <end position="757"/>
    </location>
</feature>
<accession>A0A1D2N7S1</accession>
<dbReference type="EMBL" id="LJIJ01000161">
    <property type="protein sequence ID" value="ODN01309.1"/>
    <property type="molecule type" value="Genomic_DNA"/>
</dbReference>
<dbReference type="Proteomes" id="UP000094527">
    <property type="component" value="Unassembled WGS sequence"/>
</dbReference>
<dbReference type="PANTHER" id="PTHR43142">
    <property type="entry name" value="CARBOXYLIC ESTER HYDROLASE"/>
    <property type="match status" value="1"/>
</dbReference>
<evidence type="ECO:0000256" key="3">
    <source>
        <dbReference type="ARBA" id="ARBA00022801"/>
    </source>
</evidence>
<evidence type="ECO:0000313" key="8">
    <source>
        <dbReference type="Proteomes" id="UP000094527"/>
    </source>
</evidence>
<dbReference type="STRING" id="48709.A0A1D2N7S1"/>
<dbReference type="AlphaFoldDB" id="A0A1D2N7S1"/>
<comment type="similarity">
    <text evidence="1">Belongs to the type-B carboxylesterase/lipase family.</text>
</comment>
<evidence type="ECO:0000256" key="1">
    <source>
        <dbReference type="ARBA" id="ARBA00005964"/>
    </source>
</evidence>
<reference evidence="7 8" key="1">
    <citation type="journal article" date="2016" name="Genome Biol. Evol.">
        <title>Gene Family Evolution Reflects Adaptation to Soil Environmental Stressors in the Genome of the Collembolan Orchesella cincta.</title>
        <authorList>
            <person name="Faddeeva-Vakhrusheva A."/>
            <person name="Derks M.F."/>
            <person name="Anvar S.Y."/>
            <person name="Agamennone V."/>
            <person name="Suring W."/>
            <person name="Smit S."/>
            <person name="van Straalen N.M."/>
            <person name="Roelofs D."/>
        </authorList>
    </citation>
    <scope>NUCLEOTIDE SEQUENCE [LARGE SCALE GENOMIC DNA]</scope>
    <source>
        <tissue evidence="7">Mixed pool</tissue>
    </source>
</reference>
<feature type="region of interest" description="Disordered" evidence="5">
    <location>
        <begin position="1012"/>
        <end position="1032"/>
    </location>
</feature>
<feature type="compositionally biased region" description="Polar residues" evidence="5">
    <location>
        <begin position="1023"/>
        <end position="1032"/>
    </location>
</feature>
<gene>
    <name evidence="7" type="ORF">Ocin01_05382</name>
</gene>
<dbReference type="GO" id="GO:0052689">
    <property type="term" value="F:carboxylic ester hydrolase activity"/>
    <property type="evidence" value="ECO:0007669"/>
    <property type="project" value="UniProtKB-KW"/>
</dbReference>
<dbReference type="InterPro" id="IPR029058">
    <property type="entry name" value="AB_hydrolase_fold"/>
</dbReference>
<proteinExistence type="inferred from homology"/>
<dbReference type="Gene3D" id="3.40.50.1820">
    <property type="entry name" value="alpha/beta hydrolase"/>
    <property type="match status" value="2"/>
</dbReference>
<name>A0A1D2N7S1_ORCCI</name>
<evidence type="ECO:0000313" key="7">
    <source>
        <dbReference type="EMBL" id="ODN01309.1"/>
    </source>
</evidence>
<dbReference type="InterPro" id="IPR002018">
    <property type="entry name" value="CarbesteraseB"/>
</dbReference>
<evidence type="ECO:0000256" key="5">
    <source>
        <dbReference type="SAM" id="MobiDB-lite"/>
    </source>
</evidence>
<keyword evidence="3" id="KW-0378">Hydrolase</keyword>
<comment type="caution">
    <text evidence="7">The sequence shown here is derived from an EMBL/GenBank/DDBJ whole genome shotgun (WGS) entry which is preliminary data.</text>
</comment>
<dbReference type="OrthoDB" id="408631at2759"/>
<protein>
    <submittedName>
        <fullName evidence="7">Venom carboxylesterase-6</fullName>
    </submittedName>
</protein>
<evidence type="ECO:0000256" key="4">
    <source>
        <dbReference type="ARBA" id="ARBA00023180"/>
    </source>
</evidence>
<keyword evidence="8" id="KW-1185">Reference proteome</keyword>
<organism evidence="7 8">
    <name type="scientific">Orchesella cincta</name>
    <name type="common">Springtail</name>
    <name type="synonym">Podura cincta</name>
    <dbReference type="NCBI Taxonomy" id="48709"/>
    <lineage>
        <taxon>Eukaryota</taxon>
        <taxon>Metazoa</taxon>
        <taxon>Ecdysozoa</taxon>
        <taxon>Arthropoda</taxon>
        <taxon>Hexapoda</taxon>
        <taxon>Collembola</taxon>
        <taxon>Entomobryomorpha</taxon>
        <taxon>Entomobryoidea</taxon>
        <taxon>Orchesellidae</taxon>
        <taxon>Orchesellinae</taxon>
        <taxon>Orchesella</taxon>
    </lineage>
</organism>